<keyword evidence="8" id="KW-1185">Reference proteome</keyword>
<feature type="transmembrane region" description="Helical" evidence="5">
    <location>
        <begin position="104"/>
        <end position="125"/>
    </location>
</feature>
<evidence type="ECO:0000256" key="1">
    <source>
        <dbReference type="ARBA" id="ARBA00004141"/>
    </source>
</evidence>
<proteinExistence type="predicted"/>
<reference evidence="7" key="1">
    <citation type="submission" date="2023-06" db="EMBL/GenBank/DDBJ databases">
        <title>Genome sequence of Methancorpusculaceae sp. Ag1.</title>
        <authorList>
            <person name="Protasov E."/>
            <person name="Platt K."/>
            <person name="Poehlein A."/>
            <person name="Daniel R."/>
            <person name="Brune A."/>
        </authorList>
    </citation>
    <scope>NUCLEOTIDE SEQUENCE</scope>
    <source>
        <strain evidence="7">Ag1</strain>
    </source>
</reference>
<dbReference type="GO" id="GO:0016020">
    <property type="term" value="C:membrane"/>
    <property type="evidence" value="ECO:0007669"/>
    <property type="project" value="UniProtKB-SubCell"/>
</dbReference>
<dbReference type="AlphaFoldDB" id="A0AAE4MCY4"/>
<keyword evidence="4 5" id="KW-0472">Membrane</keyword>
<feature type="domain" description="Yip1" evidence="6">
    <location>
        <begin position="9"/>
        <end position="186"/>
    </location>
</feature>
<protein>
    <recommendedName>
        <fullName evidence="6">Yip1 domain-containing protein</fullName>
    </recommendedName>
</protein>
<evidence type="ECO:0000256" key="4">
    <source>
        <dbReference type="ARBA" id="ARBA00023136"/>
    </source>
</evidence>
<evidence type="ECO:0000256" key="3">
    <source>
        <dbReference type="ARBA" id="ARBA00022989"/>
    </source>
</evidence>
<dbReference type="Pfam" id="PF04893">
    <property type="entry name" value="Yip1"/>
    <property type="match status" value="1"/>
</dbReference>
<organism evidence="7 8">
    <name type="scientific">Methanorbis furvi</name>
    <dbReference type="NCBI Taxonomy" id="3028299"/>
    <lineage>
        <taxon>Archaea</taxon>
        <taxon>Methanobacteriati</taxon>
        <taxon>Methanobacteriota</taxon>
        <taxon>Stenosarchaea group</taxon>
        <taxon>Methanomicrobia</taxon>
        <taxon>Methanomicrobiales</taxon>
        <taxon>Methanocorpusculaceae</taxon>
        <taxon>Methanorbis</taxon>
    </lineage>
</organism>
<feature type="transmembrane region" description="Helical" evidence="5">
    <location>
        <begin position="29"/>
        <end position="46"/>
    </location>
</feature>
<keyword evidence="2 5" id="KW-0812">Transmembrane</keyword>
<gene>
    <name evidence="7" type="ORF">McpAg1_11580</name>
</gene>
<name>A0AAE4MCY4_9EURY</name>
<feature type="transmembrane region" description="Helical" evidence="5">
    <location>
        <begin position="67"/>
        <end position="92"/>
    </location>
</feature>
<comment type="subcellular location">
    <subcellularLocation>
        <location evidence="1">Membrane</location>
        <topology evidence="1">Multi-pass membrane protein</topology>
    </subcellularLocation>
</comment>
<accession>A0AAE4MCY4</accession>
<comment type="caution">
    <text evidence="7">The sequence shown here is derived from an EMBL/GenBank/DDBJ whole genome shotgun (WGS) entry which is preliminary data.</text>
</comment>
<evidence type="ECO:0000313" key="8">
    <source>
        <dbReference type="Proteomes" id="UP001273136"/>
    </source>
</evidence>
<evidence type="ECO:0000256" key="5">
    <source>
        <dbReference type="SAM" id="Phobius"/>
    </source>
</evidence>
<evidence type="ECO:0000313" key="7">
    <source>
        <dbReference type="EMBL" id="MDV0441944.1"/>
    </source>
</evidence>
<dbReference type="Proteomes" id="UP001273136">
    <property type="component" value="Unassembled WGS sequence"/>
</dbReference>
<feature type="transmembrane region" description="Helical" evidence="5">
    <location>
        <begin position="168"/>
        <end position="189"/>
    </location>
</feature>
<dbReference type="EMBL" id="JAWDKA010000005">
    <property type="protein sequence ID" value="MDV0441944.1"/>
    <property type="molecule type" value="Genomic_DNA"/>
</dbReference>
<feature type="transmembrane region" description="Helical" evidence="5">
    <location>
        <begin position="137"/>
        <end position="156"/>
    </location>
</feature>
<keyword evidence="3 5" id="KW-1133">Transmembrane helix</keyword>
<dbReference type="InterPro" id="IPR006977">
    <property type="entry name" value="Yip1_dom"/>
</dbReference>
<evidence type="ECO:0000256" key="2">
    <source>
        <dbReference type="ARBA" id="ARBA00022692"/>
    </source>
</evidence>
<sequence>MTFATDVLALLLDPKTFFADSSKTSSLKLPVLFTAIYAVVVAVVSAQESAASAEMLGLGDMAGMMQGIGAVSGFVMTFISWIIVALVFFVFIKFIAHTKSGFKPFLIATGYASLPLLVGAILTLIIDAVAKGTFDGWMGFVLNLVILVWCVPIWAYGCAAAGDVPVSAVFTAILIPIILMIAFTAWGTYTSLEAMNNLQTGGIQVSMGPQR</sequence>
<evidence type="ECO:0000259" key="6">
    <source>
        <dbReference type="Pfam" id="PF04893"/>
    </source>
</evidence>
<dbReference type="RefSeq" id="WP_338094345.1">
    <property type="nucleotide sequence ID" value="NZ_JAWDKA010000005.1"/>
</dbReference>